<evidence type="ECO:0000313" key="1">
    <source>
        <dbReference type="EMBL" id="KAK9686776.1"/>
    </source>
</evidence>
<comment type="caution">
    <text evidence="1">The sequence shown here is derived from an EMBL/GenBank/DDBJ whole genome shotgun (WGS) entry which is preliminary data.</text>
</comment>
<accession>A0AAW1IC24</accession>
<evidence type="ECO:0000313" key="2">
    <source>
        <dbReference type="Proteomes" id="UP001458880"/>
    </source>
</evidence>
<gene>
    <name evidence="1" type="ORF">QE152_g36961</name>
</gene>
<dbReference type="Proteomes" id="UP001458880">
    <property type="component" value="Unassembled WGS sequence"/>
</dbReference>
<feature type="non-terminal residue" evidence="1">
    <location>
        <position position="1"/>
    </location>
</feature>
<reference evidence="1 2" key="1">
    <citation type="journal article" date="2024" name="BMC Genomics">
        <title>De novo assembly and annotation of Popillia japonica's genome with initial clues to its potential as an invasive pest.</title>
        <authorList>
            <person name="Cucini C."/>
            <person name="Boschi S."/>
            <person name="Funari R."/>
            <person name="Cardaioli E."/>
            <person name="Iannotti N."/>
            <person name="Marturano G."/>
            <person name="Paoli F."/>
            <person name="Bruttini M."/>
            <person name="Carapelli A."/>
            <person name="Frati F."/>
            <person name="Nardi F."/>
        </authorList>
    </citation>
    <scope>NUCLEOTIDE SEQUENCE [LARGE SCALE GENOMIC DNA]</scope>
    <source>
        <strain evidence="1">DMR45628</strain>
    </source>
</reference>
<dbReference type="AlphaFoldDB" id="A0AAW1IC24"/>
<organism evidence="1 2">
    <name type="scientific">Popillia japonica</name>
    <name type="common">Japanese beetle</name>
    <dbReference type="NCBI Taxonomy" id="7064"/>
    <lineage>
        <taxon>Eukaryota</taxon>
        <taxon>Metazoa</taxon>
        <taxon>Ecdysozoa</taxon>
        <taxon>Arthropoda</taxon>
        <taxon>Hexapoda</taxon>
        <taxon>Insecta</taxon>
        <taxon>Pterygota</taxon>
        <taxon>Neoptera</taxon>
        <taxon>Endopterygota</taxon>
        <taxon>Coleoptera</taxon>
        <taxon>Polyphaga</taxon>
        <taxon>Scarabaeiformia</taxon>
        <taxon>Scarabaeidae</taxon>
        <taxon>Rutelinae</taxon>
        <taxon>Popillia</taxon>
    </lineage>
</organism>
<name>A0AAW1IC24_POPJA</name>
<protein>
    <submittedName>
        <fullName evidence="1">Uncharacterized protein</fullName>
    </submittedName>
</protein>
<sequence length="155" mass="15993">HLLAAAHRNIQVGPVLAVLKAVLIVGDATAREGTELSISHILGTSDLIDIRTAEGPQPGLYSVGSPPLTAPRPPLGIRYSCDRHLLAAAHRNIQVGPVLAVLKAVLIVGDATAREKAVLIVGDATAREGTELSISHILGTSDLVSGEDGPSLNLT</sequence>
<keyword evidence="2" id="KW-1185">Reference proteome</keyword>
<dbReference type="EMBL" id="JASPKY010000685">
    <property type="protein sequence ID" value="KAK9686776.1"/>
    <property type="molecule type" value="Genomic_DNA"/>
</dbReference>
<proteinExistence type="predicted"/>